<reference evidence="8" key="1">
    <citation type="submission" date="2021-02" db="EMBL/GenBank/DDBJ databases">
        <authorList>
            <person name="Nowell W R."/>
        </authorList>
    </citation>
    <scope>NUCLEOTIDE SEQUENCE</scope>
</reference>
<evidence type="ECO:0000256" key="3">
    <source>
        <dbReference type="ARBA" id="ARBA00022833"/>
    </source>
</evidence>
<dbReference type="InterPro" id="IPR001965">
    <property type="entry name" value="Znf_PHD"/>
</dbReference>
<dbReference type="InterPro" id="IPR018247">
    <property type="entry name" value="EF_Hand_1_Ca_BS"/>
</dbReference>
<keyword evidence="1" id="KW-0479">Metal-binding</keyword>
<keyword evidence="3" id="KW-0862">Zinc</keyword>
<protein>
    <recommendedName>
        <fullName evidence="7">EF-hand domain-containing protein</fullName>
    </recommendedName>
</protein>
<dbReference type="EMBL" id="CAJOBF010001741">
    <property type="protein sequence ID" value="CAF3979661.1"/>
    <property type="molecule type" value="Genomic_DNA"/>
</dbReference>
<evidence type="ECO:0000256" key="5">
    <source>
        <dbReference type="SAM" id="Phobius"/>
    </source>
</evidence>
<organism evidence="8 9">
    <name type="scientific">Rotaria magnacalcarata</name>
    <dbReference type="NCBI Taxonomy" id="392030"/>
    <lineage>
        <taxon>Eukaryota</taxon>
        <taxon>Metazoa</taxon>
        <taxon>Spiralia</taxon>
        <taxon>Gnathifera</taxon>
        <taxon>Rotifera</taxon>
        <taxon>Eurotatoria</taxon>
        <taxon>Bdelloidea</taxon>
        <taxon>Philodinida</taxon>
        <taxon>Philodinidae</taxon>
        <taxon>Rotaria</taxon>
    </lineage>
</organism>
<dbReference type="GO" id="GO:0005509">
    <property type="term" value="F:calcium ion binding"/>
    <property type="evidence" value="ECO:0007669"/>
    <property type="project" value="InterPro"/>
</dbReference>
<keyword evidence="5" id="KW-0472">Membrane</keyword>
<proteinExistence type="predicted"/>
<dbReference type="InterPro" id="IPR011992">
    <property type="entry name" value="EF-hand-dom_pair"/>
</dbReference>
<evidence type="ECO:0000256" key="1">
    <source>
        <dbReference type="ARBA" id="ARBA00022723"/>
    </source>
</evidence>
<dbReference type="SMART" id="SM00054">
    <property type="entry name" value="EFh"/>
    <property type="match status" value="1"/>
</dbReference>
<dbReference type="InterPro" id="IPR013083">
    <property type="entry name" value="Znf_RING/FYVE/PHD"/>
</dbReference>
<comment type="caution">
    <text evidence="8">The sequence shown here is derived from an EMBL/GenBank/DDBJ whole genome shotgun (WGS) entry which is preliminary data.</text>
</comment>
<evidence type="ECO:0000256" key="2">
    <source>
        <dbReference type="ARBA" id="ARBA00022771"/>
    </source>
</evidence>
<dbReference type="InterPro" id="IPR011011">
    <property type="entry name" value="Znf_FYVE_PHD"/>
</dbReference>
<dbReference type="AlphaFoldDB" id="A0A819MHF5"/>
<dbReference type="SUPFAM" id="SSF47473">
    <property type="entry name" value="EF-hand"/>
    <property type="match status" value="1"/>
</dbReference>
<dbReference type="Gene3D" id="2.20.100.10">
    <property type="entry name" value="Thrombospondin type-1 (TSP1) repeat"/>
    <property type="match status" value="1"/>
</dbReference>
<feature type="signal peptide" evidence="6">
    <location>
        <begin position="1"/>
        <end position="19"/>
    </location>
</feature>
<dbReference type="Proteomes" id="UP000663842">
    <property type="component" value="Unassembled WGS sequence"/>
</dbReference>
<keyword evidence="4" id="KW-0106">Calcium</keyword>
<evidence type="ECO:0000256" key="4">
    <source>
        <dbReference type="ARBA" id="ARBA00022837"/>
    </source>
</evidence>
<dbReference type="Gene3D" id="1.10.238.10">
    <property type="entry name" value="EF-hand"/>
    <property type="match status" value="1"/>
</dbReference>
<dbReference type="Gene3D" id="3.30.40.10">
    <property type="entry name" value="Zinc/RING finger domain, C3HC4 (zinc finger)"/>
    <property type="match status" value="1"/>
</dbReference>
<dbReference type="PROSITE" id="PS00018">
    <property type="entry name" value="EF_HAND_1"/>
    <property type="match status" value="1"/>
</dbReference>
<evidence type="ECO:0000313" key="8">
    <source>
        <dbReference type="EMBL" id="CAF3979661.1"/>
    </source>
</evidence>
<feature type="transmembrane region" description="Helical" evidence="5">
    <location>
        <begin position="86"/>
        <end position="111"/>
    </location>
</feature>
<gene>
    <name evidence="8" type="ORF">UXM345_LOCUS14968</name>
</gene>
<dbReference type="PROSITE" id="PS50222">
    <property type="entry name" value="EF_HAND_2"/>
    <property type="match status" value="1"/>
</dbReference>
<keyword evidence="2" id="KW-0863">Zinc-finger</keyword>
<feature type="chain" id="PRO_5032984010" description="EF-hand domain-containing protein" evidence="6">
    <location>
        <begin position="20"/>
        <end position="564"/>
    </location>
</feature>
<evidence type="ECO:0000259" key="7">
    <source>
        <dbReference type="PROSITE" id="PS50222"/>
    </source>
</evidence>
<feature type="domain" description="EF-hand" evidence="7">
    <location>
        <begin position="232"/>
        <end position="267"/>
    </location>
</feature>
<dbReference type="InterPro" id="IPR036383">
    <property type="entry name" value="TSP1_rpt_sf"/>
</dbReference>
<name>A0A819MHF5_9BILA</name>
<dbReference type="GO" id="GO:0008270">
    <property type="term" value="F:zinc ion binding"/>
    <property type="evidence" value="ECO:0007669"/>
    <property type="project" value="UniProtKB-KW"/>
</dbReference>
<dbReference type="InterPro" id="IPR002048">
    <property type="entry name" value="EF_hand_dom"/>
</dbReference>
<accession>A0A819MHF5</accession>
<evidence type="ECO:0000313" key="9">
    <source>
        <dbReference type="Proteomes" id="UP000663842"/>
    </source>
</evidence>
<keyword evidence="6" id="KW-0732">Signal</keyword>
<dbReference type="SUPFAM" id="SSF57903">
    <property type="entry name" value="FYVE/PHD zinc finger"/>
    <property type="match status" value="1"/>
</dbReference>
<keyword evidence="5" id="KW-0812">Transmembrane</keyword>
<dbReference type="SUPFAM" id="SSF82895">
    <property type="entry name" value="TSP-1 type 1 repeat"/>
    <property type="match status" value="1"/>
</dbReference>
<dbReference type="SMART" id="SM00249">
    <property type="entry name" value="PHD"/>
    <property type="match status" value="1"/>
</dbReference>
<sequence length="564" mass="65123">MLNSILIFLLLTLSIRCNTNYLTEWSPCSRTCYPGYKYRSRSDDQSIDLRSCFEQDSTCIKNQYEKIDDQKKIIQNNRRQYLSQTLIQVIILLSVAIGLTLTISSIAYIYLENTFYLGVKSDLISSRPIIRQRSLYEASTSSKSRHPFQTPRMPTDKEATHVAIAYELFCSFCQGPCIGNYLRCRVCIKAYHSRCLFERGYINDPTFNLPRFSKQDWSCPECRDLTRLLDSDELNHLMQAFELIDTNQDGYITFEEFLSLQLNTTISADFHVFIQNNVALAKKYFSLMDSTQQGVIAWSDFALLYSCKIIAAKDKIELTAKLTKKEVVFAKTLFFKDPRKTFDNQSNIIITRKHFKQIYHDLIVLLENKYGIDFIRTILGDDDDEEEEISQKLSLMNWSEFLRAISLLILLNRSNGGRAHQQARATIPAHLSNSLFFSCSKLSTNEGDSLSRLTFSRIETPSTSVFLPGISFDNSFRKHAKILEKLNKQNQQAISKRKHTGSLMNYTIIEDIEAKENINLPKLKPDARDDRRAITDPWTSVKEIEQLRNMPILVKKTSVNIIKI</sequence>
<keyword evidence="5" id="KW-1133">Transmembrane helix</keyword>
<evidence type="ECO:0000256" key="6">
    <source>
        <dbReference type="SAM" id="SignalP"/>
    </source>
</evidence>
<dbReference type="Pfam" id="PF13499">
    <property type="entry name" value="EF-hand_7"/>
    <property type="match status" value="1"/>
</dbReference>